<protein>
    <recommendedName>
        <fullName evidence="3">BTB domain-containing protein</fullName>
    </recommendedName>
</protein>
<proteinExistence type="predicted"/>
<reference evidence="1 2" key="1">
    <citation type="submission" date="2020-02" db="EMBL/GenBank/DDBJ databases">
        <title>Comparative genomics of the hypocrealean fungal genus Beauvera.</title>
        <authorList>
            <person name="Showalter D.N."/>
            <person name="Bushley K.E."/>
            <person name="Rehner S.A."/>
        </authorList>
    </citation>
    <scope>NUCLEOTIDE SEQUENCE [LARGE SCALE GENOMIC DNA]</scope>
    <source>
        <strain evidence="1 2">ARSEF4384</strain>
    </source>
</reference>
<dbReference type="AlphaFoldDB" id="A0AAW0RVC7"/>
<sequence>MALQELIRASVLESRARLLDTGDQSDIIIVAGKEYYAYQIIIYEFSDMFKTSCQFERQRIMSTNKQPAKEEAKKL</sequence>
<evidence type="ECO:0000313" key="1">
    <source>
        <dbReference type="EMBL" id="KAK8146249.1"/>
    </source>
</evidence>
<dbReference type="EMBL" id="JAAHCF010000222">
    <property type="protein sequence ID" value="KAK8146249.1"/>
    <property type="molecule type" value="Genomic_DNA"/>
</dbReference>
<name>A0AAW0RVC7_9HYPO</name>
<organism evidence="1 2">
    <name type="scientific">Beauveria asiatica</name>
    <dbReference type="NCBI Taxonomy" id="1069075"/>
    <lineage>
        <taxon>Eukaryota</taxon>
        <taxon>Fungi</taxon>
        <taxon>Dikarya</taxon>
        <taxon>Ascomycota</taxon>
        <taxon>Pezizomycotina</taxon>
        <taxon>Sordariomycetes</taxon>
        <taxon>Hypocreomycetidae</taxon>
        <taxon>Hypocreales</taxon>
        <taxon>Cordycipitaceae</taxon>
        <taxon>Beauveria</taxon>
    </lineage>
</organism>
<comment type="caution">
    <text evidence="1">The sequence shown here is derived from an EMBL/GenBank/DDBJ whole genome shotgun (WGS) entry which is preliminary data.</text>
</comment>
<gene>
    <name evidence="1" type="ORF">G3M48_003375</name>
</gene>
<dbReference type="Proteomes" id="UP001397290">
    <property type="component" value="Unassembled WGS sequence"/>
</dbReference>
<evidence type="ECO:0000313" key="2">
    <source>
        <dbReference type="Proteomes" id="UP001397290"/>
    </source>
</evidence>
<keyword evidence="2" id="KW-1185">Reference proteome</keyword>
<accession>A0AAW0RVC7</accession>
<evidence type="ECO:0008006" key="3">
    <source>
        <dbReference type="Google" id="ProtNLM"/>
    </source>
</evidence>